<dbReference type="OrthoDB" id="9805307at2"/>
<keyword evidence="5" id="KW-1185">Reference proteome</keyword>
<name>A0A510HJS3_9ACTN</name>
<dbReference type="PANTHER" id="PTHR42796">
    <property type="entry name" value="FUMARYLACETOACETATE HYDROLASE DOMAIN-CONTAINING PROTEIN 2A-RELATED"/>
    <property type="match status" value="1"/>
</dbReference>
<keyword evidence="2" id="KW-0479">Metal-binding</keyword>
<dbReference type="GO" id="GO:0019752">
    <property type="term" value="P:carboxylic acid metabolic process"/>
    <property type="evidence" value="ECO:0007669"/>
    <property type="project" value="UniProtKB-ARBA"/>
</dbReference>
<dbReference type="AlphaFoldDB" id="A0A510HJS3"/>
<dbReference type="FunFam" id="3.90.850.10:FF:000002">
    <property type="entry name" value="2-hydroxyhepta-2,4-diene-1,7-dioate isomerase"/>
    <property type="match status" value="1"/>
</dbReference>
<evidence type="ECO:0000256" key="1">
    <source>
        <dbReference type="ARBA" id="ARBA00010211"/>
    </source>
</evidence>
<evidence type="ECO:0000256" key="2">
    <source>
        <dbReference type="ARBA" id="ARBA00022723"/>
    </source>
</evidence>
<dbReference type="InterPro" id="IPR051121">
    <property type="entry name" value="FAH"/>
</dbReference>
<comment type="similarity">
    <text evidence="1">Belongs to the FAH family.</text>
</comment>
<protein>
    <recommendedName>
        <fullName evidence="3">Fumarylacetoacetase-like C-terminal domain-containing protein</fullName>
    </recommendedName>
</protein>
<dbReference type="InterPro" id="IPR011234">
    <property type="entry name" value="Fumarylacetoacetase-like_C"/>
</dbReference>
<dbReference type="Pfam" id="PF01557">
    <property type="entry name" value="FAA_hydrolase"/>
    <property type="match status" value="1"/>
</dbReference>
<dbReference type="Proteomes" id="UP000318065">
    <property type="component" value="Chromosome"/>
</dbReference>
<dbReference type="SUPFAM" id="SSF56529">
    <property type="entry name" value="FAH"/>
    <property type="match status" value="1"/>
</dbReference>
<feature type="domain" description="Fumarylacetoacetase-like C-terminal" evidence="3">
    <location>
        <begin position="74"/>
        <end position="287"/>
    </location>
</feature>
<dbReference type="InterPro" id="IPR036663">
    <property type="entry name" value="Fumarylacetoacetase_C_sf"/>
</dbReference>
<dbReference type="Gene3D" id="3.90.850.10">
    <property type="entry name" value="Fumarylacetoacetase-like, C-terminal domain"/>
    <property type="match status" value="1"/>
</dbReference>
<accession>A0A510HJS3</accession>
<reference evidence="4" key="1">
    <citation type="journal article" date="2019" name="Microbiol. Resour. Announc.">
        <title>Complete Genome Sequence of Rubrobacter xylanophilus Strain AA3-22, Isolated from Arima Onsen in Japan.</title>
        <authorList>
            <person name="Tomariguchi N."/>
            <person name="Miyazaki K."/>
        </authorList>
    </citation>
    <scope>NUCLEOTIDE SEQUENCE [LARGE SCALE GENOMIC DNA]</scope>
    <source>
        <strain evidence="4">AA3-22</strain>
    </source>
</reference>
<dbReference type="EMBL" id="AP019791">
    <property type="protein sequence ID" value="BBL80271.1"/>
    <property type="molecule type" value="Genomic_DNA"/>
</dbReference>
<organism evidence="4 5">
    <name type="scientific">Rubrobacter xylanophilus</name>
    <dbReference type="NCBI Taxonomy" id="49319"/>
    <lineage>
        <taxon>Bacteria</taxon>
        <taxon>Bacillati</taxon>
        <taxon>Actinomycetota</taxon>
        <taxon>Rubrobacteria</taxon>
        <taxon>Rubrobacterales</taxon>
        <taxon>Rubrobacteraceae</taxon>
        <taxon>Rubrobacter</taxon>
    </lineage>
</organism>
<dbReference type="GO" id="GO:0016853">
    <property type="term" value="F:isomerase activity"/>
    <property type="evidence" value="ECO:0007669"/>
    <property type="project" value="UniProtKB-ARBA"/>
</dbReference>
<evidence type="ECO:0000313" key="5">
    <source>
        <dbReference type="Proteomes" id="UP000318065"/>
    </source>
</evidence>
<dbReference type="GO" id="GO:0046872">
    <property type="term" value="F:metal ion binding"/>
    <property type="evidence" value="ECO:0007669"/>
    <property type="project" value="UniProtKB-KW"/>
</dbReference>
<proteinExistence type="inferred from homology"/>
<sequence length="293" mass="31936">MKLVTYLDGRPRVGAVLDSGVVDLSGRFGSMLELIEGGEEALREARALAAGSGPAARLDEVRLLAPIPQPRRNVFCMGWNYRTHFEEGLGRREGQGEELPEYPAFFDKPTTTVIGPHDDIPFDPNFSEKIDYEAELAVVIGRAGRSIPAGEAMEHVFGYTVANDITARDVQRRHGGQWLKGKGMDGSCPLGPWIVTADEIPDVQNLSIQCHVNGVQKQNSNTRFMVFPVARLIQELSLAMTLLPGDILLTGTPEGVGYARTPPEFLRPGDEVTASVGGIGEISNRVVEENLTR</sequence>
<evidence type="ECO:0000313" key="4">
    <source>
        <dbReference type="EMBL" id="BBL80271.1"/>
    </source>
</evidence>
<dbReference type="PANTHER" id="PTHR42796:SF4">
    <property type="entry name" value="FUMARYLACETOACETATE HYDROLASE DOMAIN-CONTAINING PROTEIN 2A"/>
    <property type="match status" value="1"/>
</dbReference>
<dbReference type="RefSeq" id="WP_143528298.1">
    <property type="nucleotide sequence ID" value="NZ_AP019791.1"/>
</dbReference>
<gene>
    <name evidence="4" type="ORF">RxyAA322_21250</name>
</gene>
<evidence type="ECO:0000259" key="3">
    <source>
        <dbReference type="Pfam" id="PF01557"/>
    </source>
</evidence>